<protein>
    <submittedName>
        <fullName evidence="3">Thiopeptide-type bacteriocin biosynthesis protein</fullName>
    </submittedName>
</protein>
<comment type="caution">
    <text evidence="3">The sequence shown here is derived from an EMBL/GenBank/DDBJ whole genome shotgun (WGS) entry which is preliminary data.</text>
</comment>
<evidence type="ECO:0000259" key="2">
    <source>
        <dbReference type="Pfam" id="PF14028"/>
    </source>
</evidence>
<dbReference type="EMBL" id="JAZDQT010000002">
    <property type="protein sequence ID" value="MEE1946423.1"/>
    <property type="molecule type" value="Genomic_DNA"/>
</dbReference>
<dbReference type="Proteomes" id="UP001336835">
    <property type="component" value="Unassembled WGS sequence"/>
</dbReference>
<gene>
    <name evidence="3" type="ORF">VRU48_14965</name>
</gene>
<keyword evidence="4" id="KW-1185">Reference proteome</keyword>
<evidence type="ECO:0000313" key="3">
    <source>
        <dbReference type="EMBL" id="MEE1946423.1"/>
    </source>
</evidence>
<dbReference type="InterPro" id="IPR023809">
    <property type="entry name" value="Thiopep_bacteriocin_synth_dom"/>
</dbReference>
<name>A0ABU7IAC1_9SPHI</name>
<accession>A0ABU7IAC1</accession>
<dbReference type="Pfam" id="PF14028">
    <property type="entry name" value="Lant_dehydr_C"/>
    <property type="match status" value="1"/>
</dbReference>
<evidence type="ECO:0000259" key="1">
    <source>
        <dbReference type="Pfam" id="PF04738"/>
    </source>
</evidence>
<sequence>MTKMHLSKTLVYRVPQFSYLDRLGDCWEELKQSIGVSSTHFYALIKDLDHGDLGKQPEAIQHIIRKYFNRSRFRATPYGRFAAIGTVSINNTGTPVILSKEPITTAFRDWTDTNQILPDFRELVAQDAQLFANSSWYLTNSEIRYVGKSGTGYELSEVPQDPLMVALLKACRKPVRISELMASFVTRNGTKTLLSVLEQMMADHLLISEFHPNLIGTDYFERVPQVLPPGSSRYLITERPVISGAVPPGLFRHLPELIARLHGLLPSYQSQDLDEFRQKFRRKFGERQVPVMMALDPEMGLGYGQMDDAMLTGELIDQLARRKEEASKEPEYSTIQQLLPHLLDRANKVIDLEHLPIPPNLRNKPLPNTLSVLCSVADDLVQLEYTGGCTANALLGRFTLANDAILHECRSLAQTEQLANPEVCFFDIAYGMDGVVGNVHRRKSVYDLQLSLMDYDTSENPLTLDDLYLSVTGTKLILRSASLGKQMVPRFSTAYNYLLSDLPVFRLLCDLQHQDTHKNLDFRLRDRIKDLDFYPRLQFKNIILSPMTWRLQIAELQSAQGRSDSERLSAVIREKAMSAFVRTGGGDQTLCIDTASQEDLQLLLQLLRKHRSLYLEEVGVPRSGLLVDPENKPYLPQFMVSLYHREEIYKERQPAVPEDGQPLKGKFILPGNDWLYFELYCHPKRSDELLKGPVAELVRMHGHYLKKWFFIRYAKGGHHLRLRFQLHDPGEGQVIIPALSALLLPMVESGLVEDLLLRTYERETERYGVQHIAEAESHSYTDSDFALQIIAMDLTDSVKYELCLLLAAEVGKTGIIDKQVFSKLIHDASEGYLSEHSATTTEFKALNTAYRVFMKREPSVWSPMLKDGIHRCIASMVELMQTYLPGERPFIFTSLFHMHINRLFPVAQRTHEAVIYYFIAKEFKHGKHAVAAPAWFTFHRV</sequence>
<dbReference type="Pfam" id="PF04738">
    <property type="entry name" value="Lant_dehydr_N"/>
    <property type="match status" value="2"/>
</dbReference>
<reference evidence="3 4" key="1">
    <citation type="submission" date="2024-01" db="EMBL/GenBank/DDBJ databases">
        <title>Pedobacter sp. nov., isolated from fresh soil.</title>
        <authorList>
            <person name="Le N.T.T."/>
        </authorList>
    </citation>
    <scope>NUCLEOTIDE SEQUENCE [LARGE SCALE GENOMIC DNA]</scope>
    <source>
        <strain evidence="3 4">KR3-3</strain>
    </source>
</reference>
<feature type="domain" description="Lantibiotic dehydratase N-terminal" evidence="1">
    <location>
        <begin position="29"/>
        <end position="227"/>
    </location>
</feature>
<organism evidence="3 4">
    <name type="scientific">Pedobacter albus</name>
    <dbReference type="NCBI Taxonomy" id="3113905"/>
    <lineage>
        <taxon>Bacteria</taxon>
        <taxon>Pseudomonadati</taxon>
        <taxon>Bacteroidota</taxon>
        <taxon>Sphingobacteriia</taxon>
        <taxon>Sphingobacteriales</taxon>
        <taxon>Sphingobacteriaceae</taxon>
        <taxon>Pedobacter</taxon>
    </lineage>
</organism>
<dbReference type="NCBIfam" id="TIGR03891">
    <property type="entry name" value="thiopep_ocin"/>
    <property type="match status" value="1"/>
</dbReference>
<proteinExistence type="predicted"/>
<dbReference type="InterPro" id="IPR006827">
    <property type="entry name" value="Lant_deHydtase_N"/>
</dbReference>
<feature type="domain" description="Lantibiotic dehydratase N-terminal" evidence="1">
    <location>
        <begin position="246"/>
        <end position="603"/>
    </location>
</feature>
<feature type="domain" description="Thiopeptide-type bacteriocin biosynthesis" evidence="2">
    <location>
        <begin position="674"/>
        <end position="921"/>
    </location>
</feature>
<evidence type="ECO:0000313" key="4">
    <source>
        <dbReference type="Proteomes" id="UP001336835"/>
    </source>
</evidence>
<dbReference type="RefSeq" id="WP_330108723.1">
    <property type="nucleotide sequence ID" value="NZ_JAZDQT010000002.1"/>
</dbReference>